<dbReference type="Gene3D" id="2.70.220.10">
    <property type="entry name" value="Ganglioside GM2 activator"/>
    <property type="match status" value="1"/>
</dbReference>
<keyword evidence="3 8" id="KW-0732">Signal</keyword>
<keyword evidence="5" id="KW-0788">Thiol protease</keyword>
<comment type="similarity">
    <text evidence="1">Belongs to the peptidase C1 family.</text>
</comment>
<dbReference type="InterPro" id="IPR003172">
    <property type="entry name" value="ML_dom"/>
</dbReference>
<dbReference type="Pfam" id="PF02221">
    <property type="entry name" value="E1_DerP2_DerF2"/>
    <property type="match status" value="1"/>
</dbReference>
<feature type="chain" id="PRO_5012881126" evidence="8">
    <location>
        <begin position="16"/>
        <end position="471"/>
    </location>
</feature>
<evidence type="ECO:0000256" key="8">
    <source>
        <dbReference type="SAM" id="SignalP"/>
    </source>
</evidence>
<evidence type="ECO:0000259" key="9">
    <source>
        <dbReference type="SMART" id="SM00645"/>
    </source>
</evidence>
<dbReference type="InterPro" id="IPR038765">
    <property type="entry name" value="Papain-like_cys_pep_sf"/>
</dbReference>
<proteinExistence type="evidence at transcript level"/>
<evidence type="ECO:0000256" key="2">
    <source>
        <dbReference type="ARBA" id="ARBA00022670"/>
    </source>
</evidence>
<keyword evidence="4" id="KW-0378">Hydrolase</keyword>
<dbReference type="FunFam" id="3.90.70.10:FF:000031">
    <property type="entry name" value="Cathepsin B"/>
    <property type="match status" value="1"/>
</dbReference>
<dbReference type="InterPro" id="IPR013128">
    <property type="entry name" value="Peptidase_C1A"/>
</dbReference>
<protein>
    <submittedName>
        <fullName evidence="11">Predicted protein</fullName>
    </submittedName>
</protein>
<dbReference type="SMR" id="F2E819"/>
<dbReference type="BRENDA" id="3.4.22.1">
    <property type="organism ID" value="2687"/>
</dbReference>
<dbReference type="AlphaFoldDB" id="F2E819"/>
<evidence type="ECO:0000256" key="6">
    <source>
        <dbReference type="ARBA" id="ARBA00023145"/>
    </source>
</evidence>
<evidence type="ECO:0000256" key="3">
    <source>
        <dbReference type="ARBA" id="ARBA00022729"/>
    </source>
</evidence>
<organism evidence="11">
    <name type="scientific">Hordeum vulgare subsp. vulgare</name>
    <name type="common">Domesticated barley</name>
    <dbReference type="NCBI Taxonomy" id="112509"/>
    <lineage>
        <taxon>Eukaryota</taxon>
        <taxon>Viridiplantae</taxon>
        <taxon>Streptophyta</taxon>
        <taxon>Embryophyta</taxon>
        <taxon>Tracheophyta</taxon>
        <taxon>Spermatophyta</taxon>
        <taxon>Magnoliopsida</taxon>
        <taxon>Liliopsida</taxon>
        <taxon>Poales</taxon>
        <taxon>Poaceae</taxon>
        <taxon>BOP clade</taxon>
        <taxon>Pooideae</taxon>
        <taxon>Triticodae</taxon>
        <taxon>Triticeae</taxon>
        <taxon>Hordeinae</taxon>
        <taxon>Hordeum</taxon>
    </lineage>
</organism>
<evidence type="ECO:0000313" key="11">
    <source>
        <dbReference type="EMBL" id="BAK03491.1"/>
    </source>
</evidence>
<feature type="signal peptide" evidence="8">
    <location>
        <begin position="1"/>
        <end position="15"/>
    </location>
</feature>
<dbReference type="PANTHER" id="PTHR12411">
    <property type="entry name" value="CYSTEINE PROTEASE FAMILY C1-RELATED"/>
    <property type="match status" value="1"/>
</dbReference>
<dbReference type="GO" id="GO:0004197">
    <property type="term" value="F:cysteine-type endopeptidase activity"/>
    <property type="evidence" value="ECO:0007669"/>
    <property type="project" value="InterPro"/>
</dbReference>
<dbReference type="EMBL" id="AK372293">
    <property type="protein sequence ID" value="BAK03491.1"/>
    <property type="molecule type" value="mRNA"/>
</dbReference>
<feature type="domain" description="Peptidase C1A papain C-terminal" evidence="9">
    <location>
        <begin position="214"/>
        <end position="463"/>
    </location>
</feature>
<dbReference type="SUPFAM" id="SSF81296">
    <property type="entry name" value="E set domains"/>
    <property type="match status" value="1"/>
</dbReference>
<reference evidence="11" key="1">
    <citation type="journal article" date="2011" name="Plant Physiol.">
        <title>Comprehensive sequence analysis of 24,783 barley full-length cDNAs derived from 12 clone libraries.</title>
        <authorList>
            <person name="Matsumoto T."/>
            <person name="Tanaka T."/>
            <person name="Sakai H."/>
            <person name="Amano N."/>
            <person name="Kanamori H."/>
            <person name="Kurita K."/>
            <person name="Kikuta A."/>
            <person name="Kamiya K."/>
            <person name="Yamamoto M."/>
            <person name="Ikawa H."/>
            <person name="Fujii N."/>
            <person name="Hori K."/>
            <person name="Itoh T."/>
            <person name="Sato K."/>
        </authorList>
    </citation>
    <scope>NUCLEOTIDE SEQUENCE</scope>
    <source>
        <tissue evidence="11">Shoot and root</tissue>
    </source>
</reference>
<dbReference type="InterPro" id="IPR000169">
    <property type="entry name" value="Pept_cys_AS"/>
</dbReference>
<dbReference type="InterPro" id="IPR025661">
    <property type="entry name" value="Pept_asp_AS"/>
</dbReference>
<keyword evidence="2" id="KW-0645">Protease</keyword>
<dbReference type="PROSITE" id="PS00640">
    <property type="entry name" value="THIOL_PROTEASE_ASN"/>
    <property type="match status" value="1"/>
</dbReference>
<dbReference type="InterPro" id="IPR012599">
    <property type="entry name" value="Propeptide_C1A"/>
</dbReference>
<evidence type="ECO:0000259" key="10">
    <source>
        <dbReference type="SMART" id="SM00737"/>
    </source>
</evidence>
<dbReference type="Pfam" id="PF08127">
    <property type="entry name" value="Propeptide_C1"/>
    <property type="match status" value="1"/>
</dbReference>
<name>F2E819_HORVV</name>
<dbReference type="PRINTS" id="PR00705">
    <property type="entry name" value="PAPAIN"/>
</dbReference>
<dbReference type="GO" id="GO:0006508">
    <property type="term" value="P:proteolysis"/>
    <property type="evidence" value="ECO:0007669"/>
    <property type="project" value="UniProtKB-KW"/>
</dbReference>
<dbReference type="SMART" id="SM00645">
    <property type="entry name" value="Pept_C1"/>
    <property type="match status" value="1"/>
</dbReference>
<evidence type="ECO:0000256" key="7">
    <source>
        <dbReference type="ARBA" id="ARBA00023157"/>
    </source>
</evidence>
<evidence type="ECO:0000256" key="5">
    <source>
        <dbReference type="ARBA" id="ARBA00022807"/>
    </source>
</evidence>
<keyword evidence="7" id="KW-1015">Disulfide bond</keyword>
<dbReference type="Pfam" id="PF00112">
    <property type="entry name" value="Peptidase_C1"/>
    <property type="match status" value="1"/>
</dbReference>
<evidence type="ECO:0000256" key="1">
    <source>
        <dbReference type="ARBA" id="ARBA00008455"/>
    </source>
</evidence>
<evidence type="ECO:0000256" key="4">
    <source>
        <dbReference type="ARBA" id="ARBA00022801"/>
    </source>
</evidence>
<dbReference type="PROSITE" id="PS00139">
    <property type="entry name" value="THIOL_PROTEASE_CYS"/>
    <property type="match status" value="1"/>
</dbReference>
<keyword evidence="6" id="KW-0865">Zymogen</keyword>
<feature type="domain" description="MD-2-related lipid-recognition" evidence="10">
    <location>
        <begin position="20"/>
        <end position="137"/>
    </location>
</feature>
<dbReference type="InterPro" id="IPR036846">
    <property type="entry name" value="GM2-AP_sf"/>
</dbReference>
<dbReference type="Gene3D" id="3.90.70.10">
    <property type="entry name" value="Cysteine proteinases"/>
    <property type="match status" value="1"/>
</dbReference>
<dbReference type="SMART" id="SM00737">
    <property type="entry name" value="ML"/>
    <property type="match status" value="1"/>
</dbReference>
<dbReference type="CDD" id="cd02620">
    <property type="entry name" value="Peptidase_C1A_CathepsinB"/>
    <property type="match status" value="1"/>
</dbReference>
<dbReference type="InterPro" id="IPR025660">
    <property type="entry name" value="Pept_his_AS"/>
</dbReference>
<dbReference type="InterPro" id="IPR000668">
    <property type="entry name" value="Peptidase_C1A_C"/>
</dbReference>
<dbReference type="InterPro" id="IPR014756">
    <property type="entry name" value="Ig_E-set"/>
</dbReference>
<accession>F2E819</accession>
<dbReference type="SUPFAM" id="SSF54001">
    <property type="entry name" value="Cysteine proteinases"/>
    <property type="match status" value="1"/>
</dbReference>
<sequence length="471" mass="50283">MRILLVLALLAAVLADPVPLNNCDGSNDPLVVNSADATPWPPVIGQALKVDVTATLSSAITAGTIEAKVVFDGIPLIDEKKDLCTLDPNITCPIAAQQFKISQSVTLPSFLPAGEYNITISGVDGNGNTIACYNLDVTLSSSAKKHPKKTGLGLDAPAQSRDIVDFVNALGTTWTAGHNKRFTYNTLRHVKNLCGAKKGGPKLPVKRIPKKMALPTSFDPRDGSKWPACKDSLNHVRDQGSCGSCWAFGAAEAMTDRICIASNGQNNFYLSAEDLTSCCDSCGMGCEGGYPSAAWDYFQSTGLVTGGDWNSNQGCYPYQLQACDHHVTGKYQPCGDIQPTPACANSCQNNATWSSDKHFGASSYSVGTDQQSIMTEIYTNGPVEASYDVYADFVSYKSGVYQHVTGDYLGGHAVKIIGWGVDGSTPYWIVANSWNNDWGNNGFFNILRGSDECGIEDGIVAGIPKVSSKKH</sequence>
<dbReference type="PROSITE" id="PS00639">
    <property type="entry name" value="THIOL_PROTEASE_HIS"/>
    <property type="match status" value="1"/>
</dbReference>